<protein>
    <submittedName>
        <fullName evidence="1">Uncharacterized protein</fullName>
    </submittedName>
</protein>
<accession>A0ACB9U971</accession>
<proteinExistence type="predicted"/>
<evidence type="ECO:0000313" key="1">
    <source>
        <dbReference type="EMBL" id="KAI4561705.1"/>
    </source>
</evidence>
<keyword evidence="2" id="KW-1185">Reference proteome</keyword>
<sequence>MVHNSENAGSEALMLDLRIQGPVWSTAVHSILCPETSCDGANTGVCGDIIDLPAPSVPAAELPSLHPASVATRQYSGRLFHLLSSPVCFNQSYRVNAMEKPSDADNESCAFLSLLSKRNALAPALDPESERTDFPSQEPPFSSDDVSKARDTSDVGFEENRWILPIPDLENENVFIETIRARQMKSAVSPASAQPRQGHFYKEPSLHKPYIELCSPD</sequence>
<reference evidence="1" key="1">
    <citation type="submission" date="2022-03" db="EMBL/GenBank/DDBJ databases">
        <title>Genomic analyses of argali, domestic sheep and their hybrids provide insights into chromosomal evolution, heterosis and genetic basis of agronomic traits.</title>
        <authorList>
            <person name="Li M."/>
        </authorList>
    </citation>
    <scope>NUCLEOTIDE SEQUENCE</scope>
    <source>
        <strain evidence="1">F1 hybrid</strain>
    </source>
</reference>
<comment type="caution">
    <text evidence="1">The sequence shown here is derived from an EMBL/GenBank/DDBJ whole genome shotgun (WGS) entry which is preliminary data.</text>
</comment>
<gene>
    <name evidence="1" type="ORF">MJG53_016759</name>
</gene>
<name>A0ACB9U971_9CETA</name>
<evidence type="ECO:0000313" key="2">
    <source>
        <dbReference type="Proteomes" id="UP001057279"/>
    </source>
</evidence>
<dbReference type="EMBL" id="CM043046">
    <property type="protein sequence ID" value="KAI4561705.1"/>
    <property type="molecule type" value="Genomic_DNA"/>
</dbReference>
<organism evidence="1 2">
    <name type="scientific">Ovis ammon polii x Ovis aries</name>
    <dbReference type="NCBI Taxonomy" id="2918886"/>
    <lineage>
        <taxon>Eukaryota</taxon>
        <taxon>Metazoa</taxon>
        <taxon>Chordata</taxon>
        <taxon>Craniata</taxon>
        <taxon>Vertebrata</taxon>
        <taxon>Euteleostomi</taxon>
        <taxon>Mammalia</taxon>
        <taxon>Eutheria</taxon>
        <taxon>Laurasiatheria</taxon>
        <taxon>Artiodactyla</taxon>
        <taxon>Ruminantia</taxon>
        <taxon>Pecora</taxon>
        <taxon>Bovidae</taxon>
        <taxon>Caprinae</taxon>
        <taxon>Ovis</taxon>
    </lineage>
</organism>
<dbReference type="Proteomes" id="UP001057279">
    <property type="component" value="Linkage Group LG21"/>
</dbReference>